<dbReference type="EMBL" id="JAUSUN010000001">
    <property type="protein sequence ID" value="MDQ0412018.1"/>
    <property type="molecule type" value="Genomic_DNA"/>
</dbReference>
<dbReference type="InterPro" id="IPR007536">
    <property type="entry name" value="16SrRNA_methylTrfase_J"/>
</dbReference>
<dbReference type="Pfam" id="PF04445">
    <property type="entry name" value="SAM_MT"/>
    <property type="match status" value="1"/>
</dbReference>
<dbReference type="Gene3D" id="3.40.50.150">
    <property type="entry name" value="Vaccinia Virus protein VP39"/>
    <property type="match status" value="1"/>
</dbReference>
<name>A0ABU0FQ32_9BACI</name>
<proteinExistence type="predicted"/>
<dbReference type="SUPFAM" id="SSF53335">
    <property type="entry name" value="S-adenosyl-L-methionine-dependent methyltransferases"/>
    <property type="match status" value="1"/>
</dbReference>
<dbReference type="RefSeq" id="WP_307190994.1">
    <property type="nucleotide sequence ID" value="NZ_JAUSUN010000001.1"/>
</dbReference>
<comment type="caution">
    <text evidence="1">The sequence shown here is derived from an EMBL/GenBank/DDBJ whole genome shotgun (WGS) entry which is preliminary data.</text>
</comment>
<dbReference type="PANTHER" id="PTHR36112:SF1">
    <property type="entry name" value="RIBOSOMAL RNA SMALL SUBUNIT METHYLTRANSFERASE J"/>
    <property type="match status" value="1"/>
</dbReference>
<dbReference type="Proteomes" id="UP001242313">
    <property type="component" value="Unassembled WGS sequence"/>
</dbReference>
<gene>
    <name evidence="1" type="ORF">J2S25_000196</name>
</gene>
<organism evidence="1 2">
    <name type="scientific">Mesobacillus stamsii</name>
    <dbReference type="NCBI Taxonomy" id="225347"/>
    <lineage>
        <taxon>Bacteria</taxon>
        <taxon>Bacillati</taxon>
        <taxon>Bacillota</taxon>
        <taxon>Bacilli</taxon>
        <taxon>Bacillales</taxon>
        <taxon>Bacillaceae</taxon>
        <taxon>Mesobacillus</taxon>
    </lineage>
</organism>
<reference evidence="1 2" key="1">
    <citation type="submission" date="2023-07" db="EMBL/GenBank/DDBJ databases">
        <title>Genomic Encyclopedia of Type Strains, Phase IV (KMG-IV): sequencing the most valuable type-strain genomes for metagenomic binning, comparative biology and taxonomic classification.</title>
        <authorList>
            <person name="Goeker M."/>
        </authorList>
    </citation>
    <scope>NUCLEOTIDE SEQUENCE [LARGE SCALE GENOMIC DNA]</scope>
    <source>
        <strain evidence="1 2">DSM 19598</strain>
    </source>
</reference>
<keyword evidence="2" id="KW-1185">Reference proteome</keyword>
<sequence length="268" mass="30256">MFVTTAGRTDEQMTAQAKMIATELGTEFIPRKKTSVSKLQEQIKDDCLVVGKERLELFPLGEIEPFFFHPNSAMFRIKRLMSGERDPLIEAAQLHEGMSFLDCSLGLGSDSIVASFIVGEKGSVTGIEASKELSYLVKRGLDTWESGIEPINRAMRRIHVREGYSLGSLKKMEDNSIDCVYFDPMFDVSILESDGIRSLTKFAVYEGLSDELLSHATRVASKRVILKDHFRSSRFQEFGFRVIIRKSAKFHYGVIDKDRNGIFSFDGQ</sequence>
<dbReference type="PANTHER" id="PTHR36112">
    <property type="entry name" value="RIBOSOMAL RNA SMALL SUBUNIT METHYLTRANSFERASE J"/>
    <property type="match status" value="1"/>
</dbReference>
<evidence type="ECO:0008006" key="3">
    <source>
        <dbReference type="Google" id="ProtNLM"/>
    </source>
</evidence>
<accession>A0ABU0FQ32</accession>
<evidence type="ECO:0000313" key="2">
    <source>
        <dbReference type="Proteomes" id="UP001242313"/>
    </source>
</evidence>
<evidence type="ECO:0000313" key="1">
    <source>
        <dbReference type="EMBL" id="MDQ0412018.1"/>
    </source>
</evidence>
<protein>
    <recommendedName>
        <fullName evidence="3">Protein-L-IsoD(D-D) O-methyltransferase</fullName>
    </recommendedName>
</protein>
<dbReference type="InterPro" id="IPR029063">
    <property type="entry name" value="SAM-dependent_MTases_sf"/>
</dbReference>